<dbReference type="GO" id="GO:0005886">
    <property type="term" value="C:plasma membrane"/>
    <property type="evidence" value="ECO:0007669"/>
    <property type="project" value="TreeGrafter"/>
</dbReference>
<keyword evidence="1" id="KW-0812">Transmembrane</keyword>
<feature type="transmembrane region" description="Helical" evidence="1">
    <location>
        <begin position="97"/>
        <end position="118"/>
    </location>
</feature>
<dbReference type="InterPro" id="IPR005325">
    <property type="entry name" value="DUF308_memb"/>
</dbReference>
<evidence type="ECO:0000313" key="3">
    <source>
        <dbReference type="Proteomes" id="UP000295371"/>
    </source>
</evidence>
<dbReference type="PANTHER" id="PTHR34989">
    <property type="entry name" value="PROTEIN HDED"/>
    <property type="match status" value="1"/>
</dbReference>
<dbReference type="PANTHER" id="PTHR34989:SF1">
    <property type="entry name" value="PROTEIN HDED"/>
    <property type="match status" value="1"/>
</dbReference>
<feature type="transmembrane region" description="Helical" evidence="1">
    <location>
        <begin position="40"/>
        <end position="58"/>
    </location>
</feature>
<dbReference type="InterPro" id="IPR052712">
    <property type="entry name" value="Acid_resist_chaperone_HdeD"/>
</dbReference>
<dbReference type="EMBL" id="SOAW01000002">
    <property type="protein sequence ID" value="TDT30964.1"/>
    <property type="molecule type" value="Genomic_DNA"/>
</dbReference>
<accession>A0A4R7J1L9</accession>
<evidence type="ECO:0000313" key="2">
    <source>
        <dbReference type="EMBL" id="TDT30964.1"/>
    </source>
</evidence>
<name>A0A4R7J1L9_9ACTN</name>
<comment type="caution">
    <text evidence="2">The sequence shown here is derived from an EMBL/GenBank/DDBJ whole genome shotgun (WGS) entry which is preliminary data.</text>
</comment>
<dbReference type="Proteomes" id="UP000295371">
    <property type="component" value="Unassembled WGS sequence"/>
</dbReference>
<dbReference type="Pfam" id="PF03729">
    <property type="entry name" value="DUF308"/>
    <property type="match status" value="1"/>
</dbReference>
<sequence length="185" mass="19374">MSTSPLPRIASGMRTFLLVAGIVTAIVGLLILIWPAKTAAVGTAIVAVYAILTGLVYIAMGIRLGAMKTWLRVLNVLLGLLFVVAGIVAFSNLAETTVFLAIFVAVFIGITWIVEGVVALTTMSAGSRGWTIFFGIVSILAGISLLFSPMMIAFLWLLVGAAALAIGIVQIIRAIQLGRADKALS</sequence>
<evidence type="ECO:0000256" key="1">
    <source>
        <dbReference type="SAM" id="Phobius"/>
    </source>
</evidence>
<keyword evidence="1" id="KW-1133">Transmembrane helix</keyword>
<keyword evidence="1" id="KW-0472">Membrane</keyword>
<feature type="transmembrane region" description="Helical" evidence="1">
    <location>
        <begin position="130"/>
        <end position="147"/>
    </location>
</feature>
<proteinExistence type="predicted"/>
<dbReference type="OrthoDB" id="3238356at2"/>
<organism evidence="2 3">
    <name type="scientific">Naumannella halotolerans</name>
    <dbReference type="NCBI Taxonomy" id="993414"/>
    <lineage>
        <taxon>Bacteria</taxon>
        <taxon>Bacillati</taxon>
        <taxon>Actinomycetota</taxon>
        <taxon>Actinomycetes</taxon>
        <taxon>Propionibacteriales</taxon>
        <taxon>Propionibacteriaceae</taxon>
        <taxon>Naumannella</taxon>
    </lineage>
</organism>
<gene>
    <name evidence="2" type="ORF">CLV29_2372</name>
</gene>
<feature type="transmembrane region" description="Helical" evidence="1">
    <location>
        <begin position="12"/>
        <end position="34"/>
    </location>
</feature>
<keyword evidence="3" id="KW-1185">Reference proteome</keyword>
<reference evidence="2 3" key="1">
    <citation type="submission" date="2019-03" db="EMBL/GenBank/DDBJ databases">
        <title>Genomic Encyclopedia of Archaeal and Bacterial Type Strains, Phase II (KMG-II): from individual species to whole genera.</title>
        <authorList>
            <person name="Goeker M."/>
        </authorList>
    </citation>
    <scope>NUCLEOTIDE SEQUENCE [LARGE SCALE GENOMIC DNA]</scope>
    <source>
        <strain evidence="2 3">DSM 24323</strain>
    </source>
</reference>
<protein>
    <submittedName>
        <fullName evidence="2">Uncharacterized membrane protein HdeD (DUF308 family)</fullName>
    </submittedName>
</protein>
<feature type="transmembrane region" description="Helical" evidence="1">
    <location>
        <begin position="70"/>
        <end position="91"/>
    </location>
</feature>
<feature type="transmembrane region" description="Helical" evidence="1">
    <location>
        <begin position="153"/>
        <end position="172"/>
    </location>
</feature>
<dbReference type="AlphaFoldDB" id="A0A4R7J1L9"/>
<dbReference type="RefSeq" id="WP_133755296.1">
    <property type="nucleotide sequence ID" value="NZ_SOAW01000002.1"/>
</dbReference>